<dbReference type="PROSITE" id="PS50238">
    <property type="entry name" value="RHOGAP"/>
    <property type="match status" value="1"/>
</dbReference>
<dbReference type="PANTHER" id="PTHR23176">
    <property type="entry name" value="RHO/RAC/CDC GTPASE-ACTIVATING PROTEIN"/>
    <property type="match status" value="1"/>
</dbReference>
<dbReference type="Gene3D" id="1.10.555.10">
    <property type="entry name" value="Rho GTPase activation protein"/>
    <property type="match status" value="1"/>
</dbReference>
<dbReference type="GO" id="GO:0005938">
    <property type="term" value="C:cell cortex"/>
    <property type="evidence" value="ECO:0007669"/>
    <property type="project" value="UniProtKB-ARBA"/>
</dbReference>
<dbReference type="InterPro" id="IPR008936">
    <property type="entry name" value="Rho_GTPase_activation_prot"/>
</dbReference>
<dbReference type="SUPFAM" id="SSF48350">
    <property type="entry name" value="GTPase activation domain, GAP"/>
    <property type="match status" value="1"/>
</dbReference>
<evidence type="ECO:0000313" key="9">
    <source>
        <dbReference type="Proteomes" id="UP001152885"/>
    </source>
</evidence>
<evidence type="ECO:0000256" key="1">
    <source>
        <dbReference type="ARBA" id="ARBA00022468"/>
    </source>
</evidence>
<dbReference type="InterPro" id="IPR000198">
    <property type="entry name" value="RhoGAP_dom"/>
</dbReference>
<evidence type="ECO:0000256" key="4">
    <source>
        <dbReference type="PROSITE-ProRule" id="PRU00125"/>
    </source>
</evidence>
<dbReference type="CDD" id="cd00159">
    <property type="entry name" value="RhoGAP"/>
    <property type="match status" value="1"/>
</dbReference>
<keyword evidence="1" id="KW-0343">GTPase activation</keyword>
<feature type="compositionally biased region" description="Polar residues" evidence="5">
    <location>
        <begin position="676"/>
        <end position="692"/>
    </location>
</feature>
<protein>
    <recommendedName>
        <fullName evidence="10">RhoGAP-domain-containing protein</fullName>
    </recommendedName>
</protein>
<dbReference type="SMART" id="SM00324">
    <property type="entry name" value="RhoGAP"/>
    <property type="match status" value="1"/>
</dbReference>
<accession>A0A9W4U093</accession>
<dbReference type="OrthoDB" id="19923at2759"/>
<dbReference type="AlphaFoldDB" id="A0A9W4U093"/>
<dbReference type="Gene3D" id="2.10.110.10">
    <property type="entry name" value="Cysteine Rich Protein"/>
    <property type="match status" value="2"/>
</dbReference>
<dbReference type="GO" id="GO:0005096">
    <property type="term" value="F:GTPase activator activity"/>
    <property type="evidence" value="ECO:0007669"/>
    <property type="project" value="UniProtKB-KW"/>
</dbReference>
<feature type="region of interest" description="Disordered" evidence="5">
    <location>
        <begin position="463"/>
        <end position="493"/>
    </location>
</feature>
<evidence type="ECO:0000256" key="3">
    <source>
        <dbReference type="ARBA" id="ARBA00022833"/>
    </source>
</evidence>
<comment type="caution">
    <text evidence="8">The sequence shown here is derived from an EMBL/GenBank/DDBJ whole genome shotgun (WGS) entry which is preliminary data.</text>
</comment>
<evidence type="ECO:0000313" key="8">
    <source>
        <dbReference type="EMBL" id="CAI5759600.1"/>
    </source>
</evidence>
<gene>
    <name evidence="8" type="ORF">CANVERA_P4111</name>
</gene>
<feature type="compositionally biased region" description="Polar residues" evidence="5">
    <location>
        <begin position="305"/>
        <end position="317"/>
    </location>
</feature>
<organism evidence="8 9">
    <name type="scientific">Candida verbasci</name>
    <dbReference type="NCBI Taxonomy" id="1227364"/>
    <lineage>
        <taxon>Eukaryota</taxon>
        <taxon>Fungi</taxon>
        <taxon>Dikarya</taxon>
        <taxon>Ascomycota</taxon>
        <taxon>Saccharomycotina</taxon>
        <taxon>Pichiomycetes</taxon>
        <taxon>Debaryomycetaceae</taxon>
        <taxon>Candida/Lodderomyces clade</taxon>
        <taxon>Candida</taxon>
    </lineage>
</organism>
<dbReference type="CDD" id="cd09394">
    <property type="entry name" value="LIM1_Rga"/>
    <property type="match status" value="1"/>
</dbReference>
<feature type="compositionally biased region" description="Polar residues" evidence="5">
    <location>
        <begin position="180"/>
        <end position="214"/>
    </location>
</feature>
<dbReference type="PROSITE" id="PS00478">
    <property type="entry name" value="LIM_DOMAIN_1"/>
    <property type="match status" value="1"/>
</dbReference>
<dbReference type="InterPro" id="IPR050729">
    <property type="entry name" value="Rho-GAP"/>
</dbReference>
<feature type="region of interest" description="Disordered" evidence="5">
    <location>
        <begin position="305"/>
        <end position="348"/>
    </location>
</feature>
<dbReference type="PANTHER" id="PTHR23176:SF128">
    <property type="entry name" value="RHO GTPASE-ACTIVATING PROTEIN RGD1"/>
    <property type="match status" value="1"/>
</dbReference>
<dbReference type="InterPro" id="IPR001781">
    <property type="entry name" value="Znf_LIM"/>
</dbReference>
<evidence type="ECO:0000259" key="6">
    <source>
        <dbReference type="PROSITE" id="PS50023"/>
    </source>
</evidence>
<sequence>MSEILSSANVSATESHYNHQQKEICKKCNELIVEGHAYELGEDRWHINCFNCSKCQTSLGCNSNFLVLGNGNLICSNCSYNCKQCNRKIDDLAILTGDQAYCSSCFKCRNCKNKIEDLRYARTSKGLFCMDCHEKLVAKKKKYDAKKKHLEMLQQKQQQLEKEKDSREMQFIEQQKKGKSTNSSRNSLIQSYMNSNSSTSVYDHHQNNSSTSLQSKHKQLPKPPSSNESIEKTPKIIQSTDNDFSIEEVQNSSSDSDANENETIINGTTSLRKNKLSPTNQYSTPPLDQRNVNHDRTIQLDIVNTPSSAESISQNQLKPAPDLTPKNNEPEKETHEKETHEKETHEKGKNLLILSPNQYHDNEFHAAKSPVVNNNTYQYHDVPRSGASSPFAKANRQARVVETNDEIPTEVVDEDLNKQINTPKKQQISKVNLSSPPPKLPLPSTPTRKKFDESVQKGLGLQGIDYEPKQSPRTFNTTPSVTNLETTPQQEQQPLNQAIPVFRTASIIRGLKHKRSTSGGNNKFAFFKSKDEKGHSRHVSDSSTTSFNASNNSFITPPLNNGSTGTVFHTRSTSDSTMLFFEEDPYDLTKIKYEVQQLANQKMILDTDIHRLKSEKAKLTDNLKTIRSSITDESIKYDNLIKEIQDLNMQKQKLYQENKELIDLNNKLKETNLNKSTSNDTESSSVYRSSSPIKEEELQPQQIQIVTSLEDEQTHKATRLKFWRRPKIGTPQVVPIESSQVQVQPQQKQNNNLRVNQPQSNGNKFTKSVSTNILDSFLYTQDSNNLFNTSIQKRADYEGNSIPFLITRCILEVEKRGLDFEGIYRISGGNSTIVQIEQAFTNLPIEPNEKQINNLDEIILNCDIHAITSALKRYLRKLPEPLIPYSFYDDYIKIAHLQPQQRVSELNKLIVKLPVANQKVLQVLTKHLNKINSLNHINRMNFKNLSVVFAPTLARDQSGEKEMTDMGYRNDSTETLLTESINIFK</sequence>
<evidence type="ECO:0000256" key="2">
    <source>
        <dbReference type="ARBA" id="ARBA00022723"/>
    </source>
</evidence>
<evidence type="ECO:0000259" key="7">
    <source>
        <dbReference type="PROSITE" id="PS50238"/>
    </source>
</evidence>
<dbReference type="Pfam" id="PF00412">
    <property type="entry name" value="LIM"/>
    <property type="match status" value="2"/>
</dbReference>
<feature type="region of interest" description="Disordered" evidence="5">
    <location>
        <begin position="266"/>
        <end position="291"/>
    </location>
</feature>
<dbReference type="Pfam" id="PF00620">
    <property type="entry name" value="RhoGAP"/>
    <property type="match status" value="1"/>
</dbReference>
<feature type="compositionally biased region" description="Polar residues" evidence="5">
    <location>
        <begin position="419"/>
        <end position="432"/>
    </location>
</feature>
<reference evidence="8" key="1">
    <citation type="submission" date="2022-12" db="EMBL/GenBank/DDBJ databases">
        <authorList>
            <person name="Brejova B."/>
        </authorList>
    </citation>
    <scope>NUCLEOTIDE SEQUENCE</scope>
</reference>
<dbReference type="CDD" id="cd09395">
    <property type="entry name" value="LIM2_Rga"/>
    <property type="match status" value="1"/>
</dbReference>
<dbReference type="EMBL" id="CANTUO010000004">
    <property type="protein sequence ID" value="CAI5759600.1"/>
    <property type="molecule type" value="Genomic_DNA"/>
</dbReference>
<keyword evidence="4" id="KW-0440">LIM domain</keyword>
<dbReference type="Proteomes" id="UP001152885">
    <property type="component" value="Unassembled WGS sequence"/>
</dbReference>
<evidence type="ECO:0008006" key="10">
    <source>
        <dbReference type="Google" id="ProtNLM"/>
    </source>
</evidence>
<feature type="region of interest" description="Disordered" evidence="5">
    <location>
        <begin position="154"/>
        <end position="242"/>
    </location>
</feature>
<dbReference type="GO" id="GO:0007165">
    <property type="term" value="P:signal transduction"/>
    <property type="evidence" value="ECO:0007669"/>
    <property type="project" value="InterPro"/>
</dbReference>
<feature type="domain" description="LIM zinc-binding" evidence="6">
    <location>
        <begin position="23"/>
        <end position="85"/>
    </location>
</feature>
<feature type="region of interest" description="Disordered" evidence="5">
    <location>
        <begin position="419"/>
        <end position="450"/>
    </location>
</feature>
<feature type="compositionally biased region" description="Basic and acidic residues" evidence="5">
    <location>
        <begin position="159"/>
        <end position="176"/>
    </location>
</feature>
<proteinExistence type="predicted"/>
<feature type="compositionally biased region" description="Polar residues" evidence="5">
    <location>
        <begin position="471"/>
        <end position="493"/>
    </location>
</feature>
<dbReference type="PROSITE" id="PS50023">
    <property type="entry name" value="LIM_DOMAIN_2"/>
    <property type="match status" value="1"/>
</dbReference>
<feature type="compositionally biased region" description="Pro residues" evidence="5">
    <location>
        <begin position="435"/>
        <end position="444"/>
    </location>
</feature>
<feature type="region of interest" description="Disordered" evidence="5">
    <location>
        <begin position="672"/>
        <end position="699"/>
    </location>
</feature>
<keyword evidence="2 4" id="KW-0479">Metal-binding</keyword>
<keyword evidence="9" id="KW-1185">Reference proteome</keyword>
<dbReference type="SMART" id="SM00132">
    <property type="entry name" value="LIM"/>
    <property type="match status" value="2"/>
</dbReference>
<feature type="compositionally biased region" description="Basic and acidic residues" evidence="5">
    <location>
        <begin position="328"/>
        <end position="348"/>
    </location>
</feature>
<feature type="compositionally biased region" description="Polar residues" evidence="5">
    <location>
        <begin position="266"/>
        <end position="286"/>
    </location>
</feature>
<dbReference type="GO" id="GO:0046872">
    <property type="term" value="F:metal ion binding"/>
    <property type="evidence" value="ECO:0007669"/>
    <property type="project" value="UniProtKB-KW"/>
</dbReference>
<name>A0A9W4U093_9ASCO</name>
<keyword evidence="3 4" id="KW-0862">Zinc</keyword>
<evidence type="ECO:0000256" key="5">
    <source>
        <dbReference type="SAM" id="MobiDB-lite"/>
    </source>
</evidence>
<feature type="domain" description="Rho-GAP" evidence="7">
    <location>
        <begin position="789"/>
        <end position="984"/>
    </location>
</feature>
<dbReference type="GO" id="GO:0005933">
    <property type="term" value="C:cellular bud"/>
    <property type="evidence" value="ECO:0007669"/>
    <property type="project" value="UniProtKB-ARBA"/>
</dbReference>